<evidence type="ECO:0000313" key="1">
    <source>
        <dbReference type="EMBL" id="GGK98147.1"/>
    </source>
</evidence>
<protein>
    <submittedName>
        <fullName evidence="1">Uncharacterized protein</fullName>
    </submittedName>
</protein>
<proteinExistence type="predicted"/>
<reference evidence="1" key="2">
    <citation type="submission" date="2020-09" db="EMBL/GenBank/DDBJ databases">
        <authorList>
            <person name="Sun Q."/>
            <person name="Ohkuma M."/>
        </authorList>
    </citation>
    <scope>NUCLEOTIDE SEQUENCE</scope>
    <source>
        <strain evidence="1">JCM 13064</strain>
    </source>
</reference>
<dbReference type="EMBL" id="BMNT01000025">
    <property type="protein sequence ID" value="GGK98147.1"/>
    <property type="molecule type" value="Genomic_DNA"/>
</dbReference>
<sequence>MRRGDQTFKLLSDIVGYSHRASMRVWQPRAGDVMRGTLLSFFIVRTDTTVLAVPGRLSLELGMNVPSVPL</sequence>
<keyword evidence="2" id="KW-1185">Reference proteome</keyword>
<evidence type="ECO:0000313" key="2">
    <source>
        <dbReference type="Proteomes" id="UP000645217"/>
    </source>
</evidence>
<gene>
    <name evidence="1" type="ORF">GCM10007964_45420</name>
</gene>
<organism evidence="1 2">
    <name type="scientific">Sphaerisporangium melleum</name>
    <dbReference type="NCBI Taxonomy" id="321316"/>
    <lineage>
        <taxon>Bacteria</taxon>
        <taxon>Bacillati</taxon>
        <taxon>Actinomycetota</taxon>
        <taxon>Actinomycetes</taxon>
        <taxon>Streptosporangiales</taxon>
        <taxon>Streptosporangiaceae</taxon>
        <taxon>Sphaerisporangium</taxon>
    </lineage>
</organism>
<name>A0A917VM75_9ACTN</name>
<accession>A0A917VM75</accession>
<dbReference type="AlphaFoldDB" id="A0A917VM75"/>
<dbReference type="Proteomes" id="UP000645217">
    <property type="component" value="Unassembled WGS sequence"/>
</dbReference>
<comment type="caution">
    <text evidence="1">The sequence shown here is derived from an EMBL/GenBank/DDBJ whole genome shotgun (WGS) entry which is preliminary data.</text>
</comment>
<reference evidence="1" key="1">
    <citation type="journal article" date="2014" name="Int. J. Syst. Evol. Microbiol.">
        <title>Complete genome sequence of Corynebacterium casei LMG S-19264T (=DSM 44701T), isolated from a smear-ripened cheese.</title>
        <authorList>
            <consortium name="US DOE Joint Genome Institute (JGI-PGF)"/>
            <person name="Walter F."/>
            <person name="Albersmeier A."/>
            <person name="Kalinowski J."/>
            <person name="Ruckert C."/>
        </authorList>
    </citation>
    <scope>NUCLEOTIDE SEQUENCE</scope>
    <source>
        <strain evidence="1">JCM 13064</strain>
    </source>
</reference>